<protein>
    <submittedName>
        <fullName evidence="1">Uncharacterized protein</fullName>
    </submittedName>
</protein>
<accession>A0A2U3PVC6</accession>
<reference evidence="1 2" key="1">
    <citation type="submission" date="2018-03" db="EMBL/GenBank/DDBJ databases">
        <authorList>
            <person name="Gully D."/>
        </authorList>
    </citation>
    <scope>NUCLEOTIDE SEQUENCE [LARGE SCALE GENOMIC DNA]</scope>
    <source>
        <strain evidence="1">ORS3257</strain>
    </source>
</reference>
<dbReference type="KEGG" id="bvz:BRAD3257_2004"/>
<dbReference type="EMBL" id="LS398110">
    <property type="protein sequence ID" value="SPP93105.1"/>
    <property type="molecule type" value="Genomic_DNA"/>
</dbReference>
<organism evidence="1 2">
    <name type="scientific">Bradyrhizobium vignae</name>
    <dbReference type="NCBI Taxonomy" id="1549949"/>
    <lineage>
        <taxon>Bacteria</taxon>
        <taxon>Pseudomonadati</taxon>
        <taxon>Pseudomonadota</taxon>
        <taxon>Alphaproteobacteria</taxon>
        <taxon>Hyphomicrobiales</taxon>
        <taxon>Nitrobacteraceae</taxon>
        <taxon>Bradyrhizobium</taxon>
    </lineage>
</organism>
<dbReference type="Proteomes" id="UP000246085">
    <property type="component" value="Chromosome BRAD3257"/>
</dbReference>
<sequence>MRPFLLSAAFGTIRDAEWSDLSNGLKYEELRLSKSAPLWRNERTTDRRVATSPMGQLRTYAPQKGRYFDHLAHIGVLLG</sequence>
<proteinExistence type="predicted"/>
<evidence type="ECO:0000313" key="1">
    <source>
        <dbReference type="EMBL" id="SPP93105.1"/>
    </source>
</evidence>
<gene>
    <name evidence="1" type="ORF">BRAD3257_2004</name>
</gene>
<dbReference type="AlphaFoldDB" id="A0A2U3PVC6"/>
<name>A0A2U3PVC6_9BRAD</name>
<evidence type="ECO:0000313" key="2">
    <source>
        <dbReference type="Proteomes" id="UP000246085"/>
    </source>
</evidence>